<feature type="region of interest" description="Disordered" evidence="1">
    <location>
        <begin position="49"/>
        <end position="77"/>
    </location>
</feature>
<organism evidence="2">
    <name type="scientific">marine sediment metagenome</name>
    <dbReference type="NCBI Taxonomy" id="412755"/>
    <lineage>
        <taxon>unclassified sequences</taxon>
        <taxon>metagenomes</taxon>
        <taxon>ecological metagenomes</taxon>
    </lineage>
</organism>
<feature type="non-terminal residue" evidence="2">
    <location>
        <position position="1"/>
    </location>
</feature>
<dbReference type="AlphaFoldDB" id="A0A0F9TKA1"/>
<comment type="caution">
    <text evidence="2">The sequence shown here is derived from an EMBL/GenBank/DDBJ whole genome shotgun (WGS) entry which is preliminary data.</text>
</comment>
<reference evidence="2" key="1">
    <citation type="journal article" date="2015" name="Nature">
        <title>Complex archaea that bridge the gap between prokaryotes and eukaryotes.</title>
        <authorList>
            <person name="Spang A."/>
            <person name="Saw J.H."/>
            <person name="Jorgensen S.L."/>
            <person name="Zaremba-Niedzwiedzka K."/>
            <person name="Martijn J."/>
            <person name="Lind A.E."/>
            <person name="van Eijk R."/>
            <person name="Schleper C."/>
            <person name="Guy L."/>
            <person name="Ettema T.J."/>
        </authorList>
    </citation>
    <scope>NUCLEOTIDE SEQUENCE</scope>
</reference>
<proteinExistence type="predicted"/>
<evidence type="ECO:0000313" key="2">
    <source>
        <dbReference type="EMBL" id="KKN75292.1"/>
    </source>
</evidence>
<gene>
    <name evidence="2" type="ORF">LCGC14_0382910</name>
</gene>
<sequence>AGGIAPFGTTPQQGFQQQLQQFAGASVPQFDPSGSAASLDPIIAQLTGGQAPQQPQAFGAPGMAGGGTVTPAPQPQSFLVGEKGPEVMTVTSQGVQVTPLAGGMAEGGVLGFPFEPIDFTKETLLPALGTSGIFGSLGFDQIPTAFQGPNAGIRRQQDGIVPFGGGLTRLGIQPSLIRFGDDPSVFFRNAQGELQHIPSRAAFEGAGFDFGNVVSFDPSRRGQFNFGSPVAENFQVPIPTTQPSAFTPFTAPIIEPTTGTLLPAPFTVASQLNKLRLTDPFTFNLLLSAYESAGVPAVDVLATVQQALPFGQARTNIGLN</sequence>
<evidence type="ECO:0000256" key="1">
    <source>
        <dbReference type="SAM" id="MobiDB-lite"/>
    </source>
</evidence>
<feature type="compositionally biased region" description="Low complexity" evidence="1">
    <location>
        <begin position="49"/>
        <end position="61"/>
    </location>
</feature>
<name>A0A0F9TKA1_9ZZZZ</name>
<dbReference type="EMBL" id="LAZR01000313">
    <property type="protein sequence ID" value="KKN75292.1"/>
    <property type="molecule type" value="Genomic_DNA"/>
</dbReference>
<accession>A0A0F9TKA1</accession>
<protein>
    <submittedName>
        <fullName evidence="2">Uncharacterized protein</fullName>
    </submittedName>
</protein>